<dbReference type="EMBL" id="CP002547">
    <property type="protein sequence ID" value="ADY56811.1"/>
    <property type="molecule type" value="Genomic_DNA"/>
</dbReference>
<protein>
    <submittedName>
        <fullName evidence="1">Thiamine biosynthesis protein ThiS</fullName>
    </submittedName>
</protein>
<accession>F0SW27</accession>
<proteinExistence type="predicted"/>
<dbReference type="NCBIfam" id="TIGR01683">
    <property type="entry name" value="thiS"/>
    <property type="match status" value="1"/>
</dbReference>
<sequence length="68" mass="7648">MKLTVAGEKKEYQESLTIAGLIKLEQVENPEYVTVSINDEFVQSGTFEEIVLKDGDIVEFLYFMGGGR</sequence>
<gene>
    <name evidence="1" type="ordered locus">Sgly_2528</name>
</gene>
<dbReference type="AlphaFoldDB" id="F0SW27"/>
<dbReference type="STRING" id="645991.Sgly_2528"/>
<dbReference type="InterPro" id="IPR010035">
    <property type="entry name" value="Thi_S"/>
</dbReference>
<dbReference type="InterPro" id="IPR003749">
    <property type="entry name" value="ThiS/MoaD-like"/>
</dbReference>
<dbReference type="Pfam" id="PF02597">
    <property type="entry name" value="ThiS"/>
    <property type="match status" value="1"/>
</dbReference>
<organism evidence="1 2">
    <name type="scientific">Syntrophobotulus glycolicus (strain DSM 8271 / FlGlyR)</name>
    <dbReference type="NCBI Taxonomy" id="645991"/>
    <lineage>
        <taxon>Bacteria</taxon>
        <taxon>Bacillati</taxon>
        <taxon>Bacillota</taxon>
        <taxon>Clostridia</taxon>
        <taxon>Eubacteriales</taxon>
        <taxon>Desulfitobacteriaceae</taxon>
        <taxon>Syntrophobotulus</taxon>
    </lineage>
</organism>
<keyword evidence="2" id="KW-1185">Reference proteome</keyword>
<dbReference type="InterPro" id="IPR016155">
    <property type="entry name" value="Mopterin_synth/thiamin_S_b"/>
</dbReference>
<reference evidence="2" key="2">
    <citation type="submission" date="2011-02" db="EMBL/GenBank/DDBJ databases">
        <title>The complete genome of Syntrophobotulus glycolicus DSM 8271.</title>
        <authorList>
            <person name="Lucas S."/>
            <person name="Copeland A."/>
            <person name="Lapidus A."/>
            <person name="Bruce D."/>
            <person name="Goodwin L."/>
            <person name="Pitluck S."/>
            <person name="Kyrpides N."/>
            <person name="Mavromatis K."/>
            <person name="Pagani I."/>
            <person name="Ivanova N."/>
            <person name="Mikhailova N."/>
            <person name="Chertkov O."/>
            <person name="Held B."/>
            <person name="Detter J.C."/>
            <person name="Tapia R."/>
            <person name="Han C."/>
            <person name="Land M."/>
            <person name="Hauser L."/>
            <person name="Markowitz V."/>
            <person name="Cheng J.-F."/>
            <person name="Hugenholtz P."/>
            <person name="Woyke T."/>
            <person name="Wu D."/>
            <person name="Spring S."/>
            <person name="Schroeder M."/>
            <person name="Brambilla E."/>
            <person name="Klenk H.-P."/>
            <person name="Eisen J.A."/>
        </authorList>
    </citation>
    <scope>NUCLEOTIDE SEQUENCE [LARGE SCALE GENOMIC DNA]</scope>
    <source>
        <strain evidence="2">DSM 8271 / FlGlyR</strain>
    </source>
</reference>
<dbReference type="HOGENOM" id="CLU_174611_3_2_9"/>
<evidence type="ECO:0000313" key="1">
    <source>
        <dbReference type="EMBL" id="ADY56811.1"/>
    </source>
</evidence>
<dbReference type="OrthoDB" id="9810692at2"/>
<dbReference type="Proteomes" id="UP000007488">
    <property type="component" value="Chromosome"/>
</dbReference>
<dbReference type="KEGG" id="sgy:Sgly_2528"/>
<dbReference type="eggNOG" id="COG2104">
    <property type="taxonomic scope" value="Bacteria"/>
</dbReference>
<dbReference type="Gene3D" id="3.10.20.30">
    <property type="match status" value="1"/>
</dbReference>
<dbReference type="InterPro" id="IPR012675">
    <property type="entry name" value="Beta-grasp_dom_sf"/>
</dbReference>
<evidence type="ECO:0000313" key="2">
    <source>
        <dbReference type="Proteomes" id="UP000007488"/>
    </source>
</evidence>
<dbReference type="RefSeq" id="WP_013625676.1">
    <property type="nucleotide sequence ID" value="NC_015172.1"/>
</dbReference>
<dbReference type="SUPFAM" id="SSF54285">
    <property type="entry name" value="MoaD/ThiS"/>
    <property type="match status" value="1"/>
</dbReference>
<name>F0SW27_SYNGF</name>
<dbReference type="CDD" id="cd00565">
    <property type="entry name" value="Ubl_ThiS"/>
    <property type="match status" value="1"/>
</dbReference>
<reference evidence="1 2" key="1">
    <citation type="journal article" date="2011" name="Stand. Genomic Sci.">
        <title>Complete genome sequence of Syntrophobotulus glycolicus type strain (FlGlyR).</title>
        <authorList>
            <person name="Han C."/>
            <person name="Mwirichia R."/>
            <person name="Chertkov O."/>
            <person name="Held B."/>
            <person name="Lapidus A."/>
            <person name="Nolan M."/>
            <person name="Lucas S."/>
            <person name="Hammon N."/>
            <person name="Deshpande S."/>
            <person name="Cheng J.F."/>
            <person name="Tapia R."/>
            <person name="Goodwin L."/>
            <person name="Pitluck S."/>
            <person name="Huntemann M."/>
            <person name="Liolios K."/>
            <person name="Ivanova N."/>
            <person name="Pagani I."/>
            <person name="Mavromatis K."/>
            <person name="Ovchinikova G."/>
            <person name="Pati A."/>
            <person name="Chen A."/>
            <person name="Palaniappan K."/>
            <person name="Land M."/>
            <person name="Hauser L."/>
            <person name="Brambilla E.M."/>
            <person name="Rohde M."/>
            <person name="Spring S."/>
            <person name="Sikorski J."/>
            <person name="Goker M."/>
            <person name="Woyke T."/>
            <person name="Bristow J."/>
            <person name="Eisen J.A."/>
            <person name="Markowitz V."/>
            <person name="Hugenholtz P."/>
            <person name="Kyrpides N.C."/>
            <person name="Klenk H.P."/>
            <person name="Detter J.C."/>
        </authorList>
    </citation>
    <scope>NUCLEOTIDE SEQUENCE [LARGE SCALE GENOMIC DNA]</scope>
    <source>
        <strain evidence="2">DSM 8271 / FlGlyR</strain>
    </source>
</reference>